<sequence>MPELIESYNHSPRRGNYDHAATNRAYGANDGGMAVQTALRQPSEPHSYQVPSSLRVPRPPPNNKPAHRRSDPGSPSIKEPSISGNAAQVTWQQTGPLRPGQIGAPVHRARSHDEQRVTTYGSEVPPPPLNSGSQSKPVSMYNPEQSKPSLTRAKKISFAGPRVNSYMNRARVSKQTPPAPPPLKLANNNRSNGTTEGQIKTPFPASSFDSDESDDEKKGRKFPSLSAFVGQRDSHSHSKSKAEGYRGLGGLVSRVTHRFSTEDPKRDKRVTTTTTTVDQDRYLQAARAVRQPPPGDEHNWI</sequence>
<accession>A0ABR1UAY2</accession>
<protein>
    <submittedName>
        <fullName evidence="2">Uncharacterized protein</fullName>
    </submittedName>
</protein>
<feature type="compositionally biased region" description="Basic and acidic residues" evidence="1">
    <location>
        <begin position="259"/>
        <end position="270"/>
    </location>
</feature>
<feature type="compositionally biased region" description="Polar residues" evidence="1">
    <location>
        <begin position="82"/>
        <end position="95"/>
    </location>
</feature>
<proteinExistence type="predicted"/>
<organism evidence="2 3">
    <name type="scientific">Apiospora rasikravindrae</name>
    <dbReference type="NCBI Taxonomy" id="990691"/>
    <lineage>
        <taxon>Eukaryota</taxon>
        <taxon>Fungi</taxon>
        <taxon>Dikarya</taxon>
        <taxon>Ascomycota</taxon>
        <taxon>Pezizomycotina</taxon>
        <taxon>Sordariomycetes</taxon>
        <taxon>Xylariomycetidae</taxon>
        <taxon>Amphisphaeriales</taxon>
        <taxon>Apiosporaceae</taxon>
        <taxon>Apiospora</taxon>
    </lineage>
</organism>
<feature type="compositionally biased region" description="Basic and acidic residues" evidence="1">
    <location>
        <begin position="232"/>
        <end position="244"/>
    </location>
</feature>
<evidence type="ECO:0000313" key="3">
    <source>
        <dbReference type="Proteomes" id="UP001444661"/>
    </source>
</evidence>
<evidence type="ECO:0000313" key="2">
    <source>
        <dbReference type="EMBL" id="KAK8056049.1"/>
    </source>
</evidence>
<keyword evidence="3" id="KW-1185">Reference proteome</keyword>
<feature type="region of interest" description="Disordered" evidence="1">
    <location>
        <begin position="1"/>
        <end position="301"/>
    </location>
</feature>
<dbReference type="EMBL" id="JAQQWK010000001">
    <property type="protein sequence ID" value="KAK8056049.1"/>
    <property type="molecule type" value="Genomic_DNA"/>
</dbReference>
<evidence type="ECO:0000256" key="1">
    <source>
        <dbReference type="SAM" id="MobiDB-lite"/>
    </source>
</evidence>
<comment type="caution">
    <text evidence="2">The sequence shown here is derived from an EMBL/GenBank/DDBJ whole genome shotgun (WGS) entry which is preliminary data.</text>
</comment>
<reference evidence="2 3" key="1">
    <citation type="submission" date="2023-01" db="EMBL/GenBank/DDBJ databases">
        <title>Analysis of 21 Apiospora genomes using comparative genomics revels a genus with tremendous synthesis potential of carbohydrate active enzymes and secondary metabolites.</title>
        <authorList>
            <person name="Sorensen T."/>
        </authorList>
    </citation>
    <scope>NUCLEOTIDE SEQUENCE [LARGE SCALE GENOMIC DNA]</scope>
    <source>
        <strain evidence="2 3">CBS 33761</strain>
    </source>
</reference>
<name>A0ABR1UAY2_9PEZI</name>
<dbReference type="Proteomes" id="UP001444661">
    <property type="component" value="Unassembled WGS sequence"/>
</dbReference>
<gene>
    <name evidence="2" type="ORF">PG993_001276</name>
</gene>
<feature type="compositionally biased region" description="Polar residues" evidence="1">
    <location>
        <begin position="130"/>
        <end position="149"/>
    </location>
</feature>